<dbReference type="AlphaFoldDB" id="A0A0E1XD10"/>
<dbReference type="PROSITE" id="PS51750">
    <property type="entry name" value="BRO_N"/>
    <property type="match status" value="1"/>
</dbReference>
<dbReference type="InterPro" id="IPR003497">
    <property type="entry name" value="BRO_N_domain"/>
</dbReference>
<name>A0A0E1XD10_9HYPH</name>
<dbReference type="PANTHER" id="PTHR36180">
    <property type="entry name" value="DNA-BINDING PROTEIN-RELATED-RELATED"/>
    <property type="match status" value="1"/>
</dbReference>
<accession>A0A0E1XD10</accession>
<feature type="coiled-coil region" evidence="1">
    <location>
        <begin position="145"/>
        <end position="179"/>
    </location>
</feature>
<protein>
    <submittedName>
        <fullName evidence="3">BRO</fullName>
    </submittedName>
</protein>
<reference evidence="3" key="1">
    <citation type="submission" date="2009-01" db="EMBL/GenBank/DDBJ databases">
        <title>The Genome Sequence of Brucella pinnipedialis M292/94/1.</title>
        <authorList>
            <consortium name="The Broad Institute Genome Sequencing Platform"/>
            <person name="Ward D."/>
            <person name="Young S.K."/>
            <person name="Kodira C.D."/>
            <person name="Zeng Q."/>
            <person name="Koehrsen M."/>
            <person name="Alvarado L."/>
            <person name="Berlin A."/>
            <person name="Borenstein D."/>
            <person name="Chen Z."/>
            <person name="Engels R."/>
            <person name="Freedman E."/>
            <person name="Gellesch M."/>
            <person name="Goldberg J."/>
            <person name="Griggs A."/>
            <person name="Gujja S."/>
            <person name="Heiman D."/>
            <person name="Hepburn T."/>
            <person name="Howarth C."/>
            <person name="Jen D."/>
            <person name="Larson L."/>
            <person name="Lewis B."/>
            <person name="Mehta T."/>
            <person name="Park D."/>
            <person name="Pearson M."/>
            <person name="Roberts A."/>
            <person name="Saif S."/>
            <person name="Shea T."/>
            <person name="Shenoy N."/>
            <person name="Sisk P."/>
            <person name="Stolte C."/>
            <person name="Sykes S."/>
            <person name="Walk T."/>
            <person name="White J."/>
            <person name="Yandava C."/>
            <person name="Whatmore A.M."/>
            <person name="Perrett L.L."/>
            <person name="O'Callaghan D."/>
            <person name="Nusbaum C."/>
            <person name="Galagan J."/>
            <person name="Birren B."/>
        </authorList>
    </citation>
    <scope>NUCLEOTIDE SEQUENCE [LARGE SCALE GENOMIC DNA]</scope>
    <source>
        <strain evidence="3">M292/94/1</strain>
    </source>
</reference>
<feature type="domain" description="Bro-N" evidence="2">
    <location>
        <begin position="21"/>
        <end position="128"/>
    </location>
</feature>
<dbReference type="PANTHER" id="PTHR36180:SF2">
    <property type="entry name" value="BRO FAMILY PROTEIN"/>
    <property type="match status" value="1"/>
</dbReference>
<dbReference type="Pfam" id="PF02498">
    <property type="entry name" value="Bro-N"/>
    <property type="match status" value="1"/>
</dbReference>
<evidence type="ECO:0000256" key="1">
    <source>
        <dbReference type="SAM" id="Coils"/>
    </source>
</evidence>
<dbReference type="HOGENOM" id="CLU_046670_12_0_5"/>
<dbReference type="SMART" id="SM01040">
    <property type="entry name" value="Bro-N"/>
    <property type="match status" value="1"/>
</dbReference>
<dbReference type="EMBL" id="EQ999546">
    <property type="protein sequence ID" value="EEZ31207.1"/>
    <property type="molecule type" value="Genomic_DNA"/>
</dbReference>
<keyword evidence="1" id="KW-0175">Coiled coil</keyword>
<evidence type="ECO:0000259" key="2">
    <source>
        <dbReference type="PROSITE" id="PS51750"/>
    </source>
</evidence>
<organism evidence="3">
    <name type="scientific">Brucella pinnipedialis M292/94/1</name>
    <dbReference type="NCBI Taxonomy" id="520462"/>
    <lineage>
        <taxon>Bacteria</taxon>
        <taxon>Pseudomonadati</taxon>
        <taxon>Pseudomonadota</taxon>
        <taxon>Alphaproteobacteria</taxon>
        <taxon>Hyphomicrobiales</taxon>
        <taxon>Brucellaceae</taxon>
        <taxon>Brucella/Ochrobactrum group</taxon>
        <taxon>Brucella</taxon>
    </lineage>
</organism>
<proteinExistence type="predicted"/>
<sequence>MTNATAAMTKSADAMTRSDAMTEIFNFMDHKVRVVLLKGEPWFVAADVCRCLGIKHTGSAVVSADVHERGWLAKSSVGNSHVSFPNRGAVIVSEARLYKLIMRSTKPEAKKFQNWVTGTVLPAIRKDGLYVRGEEKVSAGEMDLEELTLITLTRLQEKMKRLKEEKEAAEALAKFSQGIITEHLEYVTMDE</sequence>
<evidence type="ECO:0000313" key="3">
    <source>
        <dbReference type="EMBL" id="EEZ31207.1"/>
    </source>
</evidence>
<dbReference type="Proteomes" id="UP000004659">
    <property type="component" value="Unassembled WGS sequence"/>
</dbReference>
<gene>
    <name evidence="3" type="ORF">BALG_01327</name>
</gene>